<dbReference type="GO" id="GO:0071555">
    <property type="term" value="P:cell wall organization"/>
    <property type="evidence" value="ECO:0007669"/>
    <property type="project" value="UniProtKB-KW"/>
</dbReference>
<evidence type="ECO:0000256" key="6">
    <source>
        <dbReference type="ARBA" id="ARBA00022741"/>
    </source>
</evidence>
<keyword evidence="9 10" id="KW-0961">Cell wall biogenesis/degradation</keyword>
<name>A0A537IUJ6_9BACT</name>
<dbReference type="InterPro" id="IPR004101">
    <property type="entry name" value="Mur_ligase_C"/>
</dbReference>
<comment type="similarity">
    <text evidence="9">Belongs to the MurCDEF family.</text>
</comment>
<keyword evidence="4 9" id="KW-0436">Ligase</keyword>
<dbReference type="PANTHER" id="PTHR43692:SF1">
    <property type="entry name" value="UDP-N-ACETYLMURAMOYLALANINE--D-GLUTAMATE LIGASE"/>
    <property type="match status" value="1"/>
</dbReference>
<dbReference type="Pfam" id="PF08245">
    <property type="entry name" value="Mur_ligase_M"/>
    <property type="match status" value="1"/>
</dbReference>
<evidence type="ECO:0000256" key="5">
    <source>
        <dbReference type="ARBA" id="ARBA00022618"/>
    </source>
</evidence>
<evidence type="ECO:0000313" key="14">
    <source>
        <dbReference type="Proteomes" id="UP000318834"/>
    </source>
</evidence>
<dbReference type="GO" id="GO:0004326">
    <property type="term" value="F:tetrahydrofolylpolyglutamate synthase activity"/>
    <property type="evidence" value="ECO:0007669"/>
    <property type="project" value="InterPro"/>
</dbReference>
<evidence type="ECO:0000256" key="4">
    <source>
        <dbReference type="ARBA" id="ARBA00022598"/>
    </source>
</evidence>
<feature type="domain" description="Mur ligase C-terminal" evidence="11">
    <location>
        <begin position="357"/>
        <end position="469"/>
    </location>
</feature>
<evidence type="ECO:0000256" key="9">
    <source>
        <dbReference type="HAMAP-Rule" id="MF_00639"/>
    </source>
</evidence>
<feature type="domain" description="Mur ligase central" evidence="12">
    <location>
        <begin position="157"/>
        <end position="332"/>
    </location>
</feature>
<comment type="caution">
    <text evidence="13">The sequence shown here is derived from an EMBL/GenBank/DDBJ whole genome shotgun (WGS) entry which is preliminary data.</text>
</comment>
<dbReference type="GO" id="GO:0051301">
    <property type="term" value="P:cell division"/>
    <property type="evidence" value="ECO:0007669"/>
    <property type="project" value="UniProtKB-KW"/>
</dbReference>
<evidence type="ECO:0000256" key="3">
    <source>
        <dbReference type="ARBA" id="ARBA00022490"/>
    </source>
</evidence>
<comment type="caution">
    <text evidence="9">Lacks conserved residue(s) required for the propagation of feature annotation.</text>
</comment>
<gene>
    <name evidence="9 13" type="primary">murD</name>
    <name evidence="13" type="ORF">E6H05_07160</name>
</gene>
<evidence type="ECO:0000259" key="11">
    <source>
        <dbReference type="Pfam" id="PF02875"/>
    </source>
</evidence>
<dbReference type="SUPFAM" id="SSF53244">
    <property type="entry name" value="MurD-like peptide ligases, peptide-binding domain"/>
    <property type="match status" value="1"/>
</dbReference>
<evidence type="ECO:0000313" key="13">
    <source>
        <dbReference type="EMBL" id="TMI74999.1"/>
    </source>
</evidence>
<dbReference type="GO" id="GO:0008360">
    <property type="term" value="P:regulation of cell shape"/>
    <property type="evidence" value="ECO:0007669"/>
    <property type="project" value="UniProtKB-KW"/>
</dbReference>
<dbReference type="InterPro" id="IPR036565">
    <property type="entry name" value="Mur-like_cat_sf"/>
</dbReference>
<dbReference type="GO" id="GO:0008764">
    <property type="term" value="F:UDP-N-acetylmuramoylalanine-D-glutamate ligase activity"/>
    <property type="evidence" value="ECO:0007669"/>
    <property type="project" value="UniProtKB-UniRule"/>
</dbReference>
<sequence length="500" mass="54084">MRVVTESRITNHESLYVMSVDSVIQELRGKNIHVVGLAGTEGAAVVDFLVGRGVTGITAHDVHRPDDFVAEFERTHQWLPADQREPAARRVLSHPIQVCWADRYLNGIERADVVVVPQSWFRYPVNAPLRRLRERGTRFSSMTQLFFEVSPCPIVGVTGTNGKFTVAHLIHQMLVHSGSRAFFSGNDRSHVPMLHYADEMTPQDWLVLELSNRQLIDLPYSPHIGVITNITPHHLDDHGTMEAYVEVKRTIVKYQGKNDLAVLNADNPHTAAMAGDCSHPYLFSRTRAVSQGASVNGDAIVITRGRLQQMIPLGAVQLPGAHAVENALAACLGAALAGASAAAMADVLLAFRGLPYRFRVVADAGGVRYYEDSLATNPTAAAAAIASMDRPFVLIAGGARPKATAADFASMRMALQASPVKGVLLIGATAPQLQEALAGLPVSAVGTLERAVTEARRMARPGDAVLLSPGCESFDQFRDYRERGDRYTELVAKDGGAGTS</sequence>
<evidence type="ECO:0000256" key="10">
    <source>
        <dbReference type="RuleBase" id="RU003664"/>
    </source>
</evidence>
<dbReference type="GO" id="GO:0005524">
    <property type="term" value="F:ATP binding"/>
    <property type="evidence" value="ECO:0007669"/>
    <property type="project" value="UniProtKB-UniRule"/>
</dbReference>
<dbReference type="InterPro" id="IPR036615">
    <property type="entry name" value="Mur_ligase_C_dom_sf"/>
</dbReference>
<dbReference type="GO" id="GO:0005737">
    <property type="term" value="C:cytoplasm"/>
    <property type="evidence" value="ECO:0007669"/>
    <property type="project" value="UniProtKB-SubCell"/>
</dbReference>
<evidence type="ECO:0000256" key="8">
    <source>
        <dbReference type="ARBA" id="ARBA00023306"/>
    </source>
</evidence>
<organism evidence="13 14">
    <name type="scientific">Candidatus Segetimicrobium genomatis</name>
    <dbReference type="NCBI Taxonomy" id="2569760"/>
    <lineage>
        <taxon>Bacteria</taxon>
        <taxon>Bacillati</taxon>
        <taxon>Candidatus Sysuimicrobiota</taxon>
        <taxon>Candidatus Sysuimicrobiia</taxon>
        <taxon>Candidatus Sysuimicrobiales</taxon>
        <taxon>Candidatus Segetimicrobiaceae</taxon>
        <taxon>Candidatus Segetimicrobium</taxon>
    </lineage>
</organism>
<evidence type="ECO:0000256" key="1">
    <source>
        <dbReference type="ARBA" id="ARBA00004496"/>
    </source>
</evidence>
<dbReference type="Gene3D" id="3.40.1190.10">
    <property type="entry name" value="Mur-like, catalytic domain"/>
    <property type="match status" value="1"/>
</dbReference>
<dbReference type="InterPro" id="IPR005762">
    <property type="entry name" value="MurD"/>
</dbReference>
<dbReference type="Proteomes" id="UP000318834">
    <property type="component" value="Unassembled WGS sequence"/>
</dbReference>
<protein>
    <recommendedName>
        <fullName evidence="9 10">UDP-N-acetylmuramoylalanine--D-glutamate ligase</fullName>
        <ecNumber evidence="9 10">6.3.2.9</ecNumber>
    </recommendedName>
    <alternativeName>
        <fullName evidence="9">D-glutamic acid-adding enzyme</fullName>
    </alternativeName>
    <alternativeName>
        <fullName evidence="9">UDP-N-acetylmuramoyl-L-alanyl-D-glutamate synthetase</fullName>
    </alternativeName>
</protein>
<proteinExistence type="inferred from homology"/>
<keyword evidence="9 10" id="KW-0133">Cell shape</keyword>
<keyword evidence="9 10" id="KW-0573">Peptidoglycan synthesis</keyword>
<dbReference type="UniPathway" id="UPA00219"/>
<comment type="catalytic activity">
    <reaction evidence="9 10">
        <text>UDP-N-acetyl-alpha-D-muramoyl-L-alanine + D-glutamate + ATP = UDP-N-acetyl-alpha-D-muramoyl-L-alanyl-D-glutamate + ADP + phosphate + H(+)</text>
        <dbReference type="Rhea" id="RHEA:16429"/>
        <dbReference type="ChEBI" id="CHEBI:15378"/>
        <dbReference type="ChEBI" id="CHEBI:29986"/>
        <dbReference type="ChEBI" id="CHEBI:30616"/>
        <dbReference type="ChEBI" id="CHEBI:43474"/>
        <dbReference type="ChEBI" id="CHEBI:83898"/>
        <dbReference type="ChEBI" id="CHEBI:83900"/>
        <dbReference type="ChEBI" id="CHEBI:456216"/>
        <dbReference type="EC" id="6.3.2.9"/>
    </reaction>
</comment>
<dbReference type="GO" id="GO:0009252">
    <property type="term" value="P:peptidoglycan biosynthetic process"/>
    <property type="evidence" value="ECO:0007669"/>
    <property type="project" value="UniProtKB-UniRule"/>
</dbReference>
<evidence type="ECO:0000259" key="12">
    <source>
        <dbReference type="Pfam" id="PF08245"/>
    </source>
</evidence>
<keyword evidence="3 9" id="KW-0963">Cytoplasm</keyword>
<comment type="subcellular location">
    <subcellularLocation>
        <location evidence="1 9 10">Cytoplasm</location>
    </subcellularLocation>
</comment>
<dbReference type="Pfam" id="PF02875">
    <property type="entry name" value="Mur_ligase_C"/>
    <property type="match status" value="1"/>
</dbReference>
<dbReference type="HAMAP" id="MF_00639">
    <property type="entry name" value="MurD"/>
    <property type="match status" value="1"/>
</dbReference>
<reference evidence="13 14" key="1">
    <citation type="journal article" date="2019" name="Nat. Microbiol.">
        <title>Mediterranean grassland soil C-N compound turnover is dependent on rainfall and depth, and is mediated by genomically divergent microorganisms.</title>
        <authorList>
            <person name="Diamond S."/>
            <person name="Andeer P.F."/>
            <person name="Li Z."/>
            <person name="Crits-Christoph A."/>
            <person name="Burstein D."/>
            <person name="Anantharaman K."/>
            <person name="Lane K.R."/>
            <person name="Thomas B.C."/>
            <person name="Pan C."/>
            <person name="Northen T.R."/>
            <person name="Banfield J.F."/>
        </authorList>
    </citation>
    <scope>NUCLEOTIDE SEQUENCE [LARGE SCALE GENOMIC DNA]</scope>
    <source>
        <strain evidence="13">NP_8</strain>
    </source>
</reference>
<keyword evidence="7 9" id="KW-0067">ATP-binding</keyword>
<dbReference type="InterPro" id="IPR018109">
    <property type="entry name" value="Folylpolyglutamate_synth_CS"/>
</dbReference>
<keyword evidence="5 9" id="KW-0132">Cell division</keyword>
<keyword evidence="6 9" id="KW-0547">Nucleotide-binding</keyword>
<dbReference type="EMBL" id="VBAP01000048">
    <property type="protein sequence ID" value="TMI74999.1"/>
    <property type="molecule type" value="Genomic_DNA"/>
</dbReference>
<evidence type="ECO:0000256" key="2">
    <source>
        <dbReference type="ARBA" id="ARBA00004752"/>
    </source>
</evidence>
<keyword evidence="8 9" id="KW-0131">Cell cycle</keyword>
<dbReference type="AlphaFoldDB" id="A0A537IUJ6"/>
<comment type="function">
    <text evidence="9 10">Cell wall formation. Catalyzes the addition of glutamate to the nucleotide precursor UDP-N-acetylmuramoyl-L-alanine (UMA).</text>
</comment>
<dbReference type="NCBIfam" id="TIGR01087">
    <property type="entry name" value="murD"/>
    <property type="match status" value="1"/>
</dbReference>
<dbReference type="PROSITE" id="PS01011">
    <property type="entry name" value="FOLYLPOLYGLU_SYNT_1"/>
    <property type="match status" value="1"/>
</dbReference>
<dbReference type="SUPFAM" id="SSF53623">
    <property type="entry name" value="MurD-like peptide ligases, catalytic domain"/>
    <property type="match status" value="1"/>
</dbReference>
<dbReference type="PANTHER" id="PTHR43692">
    <property type="entry name" value="UDP-N-ACETYLMURAMOYLALANINE--D-GLUTAMATE LIGASE"/>
    <property type="match status" value="1"/>
</dbReference>
<comment type="pathway">
    <text evidence="2 9 10">Cell wall biogenesis; peptidoglycan biosynthesis.</text>
</comment>
<dbReference type="Gene3D" id="3.90.190.20">
    <property type="entry name" value="Mur ligase, C-terminal domain"/>
    <property type="match status" value="1"/>
</dbReference>
<evidence type="ECO:0000256" key="7">
    <source>
        <dbReference type="ARBA" id="ARBA00022840"/>
    </source>
</evidence>
<dbReference type="EC" id="6.3.2.9" evidence="9 10"/>
<dbReference type="InterPro" id="IPR013221">
    <property type="entry name" value="Mur_ligase_cen"/>
</dbReference>
<accession>A0A537IUJ6</accession>